<keyword evidence="2" id="KW-1185">Reference proteome</keyword>
<dbReference type="EMBL" id="BQNB010021055">
    <property type="protein sequence ID" value="GJU02389.1"/>
    <property type="molecule type" value="Genomic_DNA"/>
</dbReference>
<gene>
    <name evidence="1" type="ORF">Tco_1112727</name>
</gene>
<organism evidence="1 2">
    <name type="scientific">Tanacetum coccineum</name>
    <dbReference type="NCBI Taxonomy" id="301880"/>
    <lineage>
        <taxon>Eukaryota</taxon>
        <taxon>Viridiplantae</taxon>
        <taxon>Streptophyta</taxon>
        <taxon>Embryophyta</taxon>
        <taxon>Tracheophyta</taxon>
        <taxon>Spermatophyta</taxon>
        <taxon>Magnoliopsida</taxon>
        <taxon>eudicotyledons</taxon>
        <taxon>Gunneridae</taxon>
        <taxon>Pentapetalae</taxon>
        <taxon>asterids</taxon>
        <taxon>campanulids</taxon>
        <taxon>Asterales</taxon>
        <taxon>Asteraceae</taxon>
        <taxon>Asteroideae</taxon>
        <taxon>Anthemideae</taxon>
        <taxon>Anthemidinae</taxon>
        <taxon>Tanacetum</taxon>
    </lineage>
</organism>
<evidence type="ECO:0000313" key="2">
    <source>
        <dbReference type="Proteomes" id="UP001151760"/>
    </source>
</evidence>
<protein>
    <submittedName>
        <fullName evidence="1">Uncharacterized protein</fullName>
    </submittedName>
</protein>
<sequence>MLTEITSSTRPRNHWSMGKQWKLKSSSTFIQRAWINIEFEDPSDEIPEIRHKRGTLEMPDQKWYLQPGGEKDLEEQLDT</sequence>
<reference evidence="1" key="1">
    <citation type="journal article" date="2022" name="Int. J. Mol. Sci.">
        <title>Draft Genome of Tanacetum Coccineum: Genomic Comparison of Closely Related Tanacetum-Family Plants.</title>
        <authorList>
            <person name="Yamashiro T."/>
            <person name="Shiraishi A."/>
            <person name="Nakayama K."/>
            <person name="Satake H."/>
        </authorList>
    </citation>
    <scope>NUCLEOTIDE SEQUENCE</scope>
</reference>
<evidence type="ECO:0000313" key="1">
    <source>
        <dbReference type="EMBL" id="GJU02389.1"/>
    </source>
</evidence>
<dbReference type="Proteomes" id="UP001151760">
    <property type="component" value="Unassembled WGS sequence"/>
</dbReference>
<accession>A0ABQ5IQG9</accession>
<comment type="caution">
    <text evidence="1">The sequence shown here is derived from an EMBL/GenBank/DDBJ whole genome shotgun (WGS) entry which is preliminary data.</text>
</comment>
<name>A0ABQ5IQG9_9ASTR</name>
<proteinExistence type="predicted"/>
<reference evidence="1" key="2">
    <citation type="submission" date="2022-01" db="EMBL/GenBank/DDBJ databases">
        <authorList>
            <person name="Yamashiro T."/>
            <person name="Shiraishi A."/>
            <person name="Satake H."/>
            <person name="Nakayama K."/>
        </authorList>
    </citation>
    <scope>NUCLEOTIDE SEQUENCE</scope>
</reference>